<dbReference type="SUPFAM" id="SSF53901">
    <property type="entry name" value="Thiolase-like"/>
    <property type="match status" value="1"/>
</dbReference>
<dbReference type="GO" id="GO:0006633">
    <property type="term" value="P:fatty acid biosynthetic process"/>
    <property type="evidence" value="ECO:0007669"/>
    <property type="project" value="TreeGrafter"/>
</dbReference>
<dbReference type="AlphaFoldDB" id="A0A7D6GC17"/>
<dbReference type="GO" id="GO:0071770">
    <property type="term" value="P:DIM/DIP cell wall layer assembly"/>
    <property type="evidence" value="ECO:0007669"/>
    <property type="project" value="TreeGrafter"/>
</dbReference>
<evidence type="ECO:0000256" key="2">
    <source>
        <dbReference type="ARBA" id="ARBA00022553"/>
    </source>
</evidence>
<dbReference type="GO" id="GO:0005737">
    <property type="term" value="C:cytoplasm"/>
    <property type="evidence" value="ECO:0007669"/>
    <property type="project" value="TreeGrafter"/>
</dbReference>
<dbReference type="InterPro" id="IPR016039">
    <property type="entry name" value="Thiolase-like"/>
</dbReference>
<reference evidence="4" key="1">
    <citation type="submission" date="2020-08" db="EMBL/GenBank/DDBJ databases">
        <title>A bifunctional nitrone conjugated secondary metabolite targeting the ribosome.</title>
        <authorList>
            <person name="Limbrick E.M."/>
            <person name="Graf M."/>
            <person name="Derewacz D.K."/>
            <person name="Nguyen F."/>
            <person name="Spraggins J.M."/>
            <person name="Wieland M."/>
            <person name="Ynigez-Gutierrez A.E."/>
            <person name="Reisman B.J."/>
            <person name="Zinshteyn B."/>
            <person name="McCulloch K."/>
            <person name="Iverson T.M."/>
            <person name="Green R."/>
            <person name="Wilson D.N."/>
            <person name="Bachmann B.O."/>
        </authorList>
    </citation>
    <scope>NUCLEOTIDE SEQUENCE</scope>
    <source>
        <strain evidence="4">Africana</strain>
    </source>
</reference>
<evidence type="ECO:0000256" key="1">
    <source>
        <dbReference type="ARBA" id="ARBA00022450"/>
    </source>
</evidence>
<dbReference type="PANTHER" id="PTHR43775">
    <property type="entry name" value="FATTY ACID SYNTHASE"/>
    <property type="match status" value="1"/>
</dbReference>
<gene>
    <name evidence="4" type="ORF">HZU44_27435</name>
</gene>
<proteinExistence type="predicted"/>
<evidence type="ECO:0000259" key="3">
    <source>
        <dbReference type="Pfam" id="PF00109"/>
    </source>
</evidence>
<dbReference type="EMBL" id="CP058905">
    <property type="protein sequence ID" value="QLK01724.1"/>
    <property type="molecule type" value="Genomic_DNA"/>
</dbReference>
<organism evidence="4">
    <name type="scientific">Micromonospora carbonacea</name>
    <dbReference type="NCBI Taxonomy" id="47853"/>
    <lineage>
        <taxon>Bacteria</taxon>
        <taxon>Bacillati</taxon>
        <taxon>Actinomycetota</taxon>
        <taxon>Actinomycetes</taxon>
        <taxon>Micromonosporales</taxon>
        <taxon>Micromonosporaceae</taxon>
        <taxon>Micromonospora</taxon>
    </lineage>
</organism>
<keyword evidence="2" id="KW-0597">Phosphoprotein</keyword>
<dbReference type="InterPro" id="IPR014030">
    <property type="entry name" value="Ketoacyl_synth_N"/>
</dbReference>
<evidence type="ECO:0000313" key="4">
    <source>
        <dbReference type="EMBL" id="QLK01724.1"/>
    </source>
</evidence>
<sequence length="104" mass="10779">MAVRAPGGVADLDAYCRPSCTPGTSPATCRPTGVPLLEVAWEAFEHAAIPVAAVAAATGVFVGITGRDYWQWLSGVPNSYWTIGNGHAFAAGRIARRARPDPGG</sequence>
<dbReference type="Gene3D" id="3.40.47.10">
    <property type="match status" value="1"/>
</dbReference>
<accession>A0A7D6GC17</accession>
<feature type="domain" description="Beta-ketoacyl synthase-like N-terminal" evidence="3">
    <location>
        <begin position="33"/>
        <end position="95"/>
    </location>
</feature>
<keyword evidence="1" id="KW-0596">Phosphopantetheine</keyword>
<dbReference type="GO" id="GO:0004312">
    <property type="term" value="F:fatty acid synthase activity"/>
    <property type="evidence" value="ECO:0007669"/>
    <property type="project" value="TreeGrafter"/>
</dbReference>
<name>A0A7D6GC17_9ACTN</name>
<dbReference type="Pfam" id="PF00109">
    <property type="entry name" value="ketoacyl-synt"/>
    <property type="match status" value="1"/>
</dbReference>
<dbReference type="GO" id="GO:0005886">
    <property type="term" value="C:plasma membrane"/>
    <property type="evidence" value="ECO:0007669"/>
    <property type="project" value="TreeGrafter"/>
</dbReference>
<dbReference type="PANTHER" id="PTHR43775:SF37">
    <property type="entry name" value="SI:DKEY-61P9.11"/>
    <property type="match status" value="1"/>
</dbReference>
<dbReference type="InterPro" id="IPR050091">
    <property type="entry name" value="PKS_NRPS_Biosynth_Enz"/>
</dbReference>
<protein>
    <recommendedName>
        <fullName evidence="3">Beta-ketoacyl synthase-like N-terminal domain-containing protein</fullName>
    </recommendedName>
</protein>